<dbReference type="EMBL" id="JAGIYY010000001">
    <property type="protein sequence ID" value="MBP0438000.1"/>
    <property type="molecule type" value="Genomic_DNA"/>
</dbReference>
<dbReference type="InterPro" id="IPR007438">
    <property type="entry name" value="DUF488"/>
</dbReference>
<comment type="caution">
    <text evidence="1">The sequence shown here is derived from an EMBL/GenBank/DDBJ whole genome shotgun (WGS) entry which is preliminary data.</text>
</comment>
<protein>
    <submittedName>
        <fullName evidence="1">DUF488 domain-containing protein</fullName>
    </submittedName>
</protein>
<dbReference type="InterPro" id="IPR014519">
    <property type="entry name" value="UCP024492"/>
</dbReference>
<gene>
    <name evidence="1" type="ORF">J5Y06_04990</name>
</gene>
<dbReference type="PANTHER" id="PTHR39337">
    <property type="entry name" value="BLR5642 PROTEIN"/>
    <property type="match status" value="1"/>
</dbReference>
<dbReference type="Proteomes" id="UP000666240">
    <property type="component" value="Unassembled WGS sequence"/>
</dbReference>
<dbReference type="PANTHER" id="PTHR39337:SF1">
    <property type="entry name" value="BLR5642 PROTEIN"/>
    <property type="match status" value="1"/>
</dbReference>
<dbReference type="RefSeq" id="WP_209333943.1">
    <property type="nucleotide sequence ID" value="NZ_JAGIYY010000001.1"/>
</dbReference>
<evidence type="ECO:0000313" key="2">
    <source>
        <dbReference type="Proteomes" id="UP000666240"/>
    </source>
</evidence>
<keyword evidence="2" id="KW-1185">Reference proteome</keyword>
<reference evidence="1" key="1">
    <citation type="submission" date="2021-03" db="EMBL/GenBank/DDBJ databases">
        <title>Genome sequencing and assembly of Tianweitania sediminis.</title>
        <authorList>
            <person name="Chhetri G."/>
        </authorList>
    </citation>
    <scope>NUCLEOTIDE SEQUENCE</scope>
    <source>
        <strain evidence="1">Z8</strain>
    </source>
</reference>
<evidence type="ECO:0000313" key="1">
    <source>
        <dbReference type="EMBL" id="MBP0438000.1"/>
    </source>
</evidence>
<sequence>MKNPFYSVGHSTRSIDAFVRLLGAGRVDFVVDIRTVPRSRTNPQYNTDVLADNLRPYQIGYEHVPELGGLRKRQEMEDCCANAFWTNNSFRNYADYATSEAFQEGLDRLIRRGRGRTIAMMCSEAVWWRCHRRIVADYLLVRGEAVFHLMGDGRADAAKMTPGARASEDGRVIYPAGEAS</sequence>
<proteinExistence type="predicted"/>
<dbReference type="AlphaFoldDB" id="A0A8J7UIN2"/>
<organism evidence="1 2">
    <name type="scientific">Tianweitania sediminis</name>
    <dbReference type="NCBI Taxonomy" id="1502156"/>
    <lineage>
        <taxon>Bacteria</taxon>
        <taxon>Pseudomonadati</taxon>
        <taxon>Pseudomonadota</taxon>
        <taxon>Alphaproteobacteria</taxon>
        <taxon>Hyphomicrobiales</taxon>
        <taxon>Phyllobacteriaceae</taxon>
        <taxon>Tianweitania</taxon>
    </lineage>
</organism>
<dbReference type="Pfam" id="PF04343">
    <property type="entry name" value="DUF488"/>
    <property type="match status" value="1"/>
</dbReference>
<name>A0A8J7UIN2_9HYPH</name>
<dbReference type="PIRSF" id="PIRSF024492">
    <property type="entry name" value="UCP024492"/>
    <property type="match status" value="1"/>
</dbReference>
<accession>A0A8J7UIN2</accession>